<evidence type="ECO:0000313" key="3">
    <source>
        <dbReference type="Proteomes" id="UP000001054"/>
    </source>
</evidence>
<dbReference type="KEGG" id="rhi:NGR_c24510"/>
<dbReference type="AlphaFoldDB" id="C3MGD6"/>
<dbReference type="Proteomes" id="UP000001054">
    <property type="component" value="Chromosome"/>
</dbReference>
<proteinExistence type="predicted"/>
<accession>C3MGD6</accession>
<evidence type="ECO:0008006" key="4">
    <source>
        <dbReference type="Google" id="ProtNLM"/>
    </source>
</evidence>
<dbReference type="HOGENOM" id="CLU_096548_2_0_5"/>
<reference evidence="2 3" key="1">
    <citation type="journal article" date="2009" name="Appl. Environ. Microbiol.">
        <title>Rhizobium sp. strain NGR234 possesses a remarkable number of secretion systems.</title>
        <authorList>
            <person name="Schmeisser C."/>
            <person name="Liesegang H."/>
            <person name="Krysciak D."/>
            <person name="Bakkou N."/>
            <person name="Le Quere A."/>
            <person name="Wollherr A."/>
            <person name="Heinemeyer I."/>
            <person name="Morgenstern B."/>
            <person name="Pommerening-Roeser A."/>
            <person name="Flores M."/>
            <person name="Palacios R."/>
            <person name="Brenner S."/>
            <person name="Gottschalk G."/>
            <person name="Schmitz R.A."/>
            <person name="Broughton W.J."/>
            <person name="Perret X."/>
            <person name="Strittmatter A.W."/>
            <person name="Streit W.R."/>
        </authorList>
    </citation>
    <scope>NUCLEOTIDE SEQUENCE [LARGE SCALE GENOMIC DNA]</scope>
    <source>
        <strain evidence="3">NBRC 101917 / NGR234</strain>
    </source>
</reference>
<keyword evidence="3" id="KW-1185">Reference proteome</keyword>
<dbReference type="PATRIC" id="fig|394.7.peg.5271"/>
<keyword evidence="1" id="KW-1133">Transmembrane helix</keyword>
<dbReference type="eggNOG" id="COG2363">
    <property type="taxonomic scope" value="Bacteria"/>
</dbReference>
<keyword evidence="1" id="KW-0812">Transmembrane</keyword>
<evidence type="ECO:0000256" key="1">
    <source>
        <dbReference type="SAM" id="Phobius"/>
    </source>
</evidence>
<gene>
    <name evidence="2" type="ordered locus">NGR_c24510</name>
</gene>
<dbReference type="STRING" id="394.NGR_c24510"/>
<keyword evidence="1" id="KW-0472">Membrane</keyword>
<evidence type="ECO:0000313" key="2">
    <source>
        <dbReference type="EMBL" id="ACP26208.1"/>
    </source>
</evidence>
<organism evidence="2 3">
    <name type="scientific">Sinorhizobium fredii (strain NBRC 101917 / NGR234)</name>
    <dbReference type="NCBI Taxonomy" id="394"/>
    <lineage>
        <taxon>Bacteria</taxon>
        <taxon>Pseudomonadati</taxon>
        <taxon>Pseudomonadota</taxon>
        <taxon>Alphaproteobacteria</taxon>
        <taxon>Hyphomicrobiales</taxon>
        <taxon>Rhizobiaceae</taxon>
        <taxon>Sinorhizobium/Ensifer group</taxon>
        <taxon>Sinorhizobium</taxon>
    </lineage>
</organism>
<dbReference type="InterPro" id="IPR006696">
    <property type="entry name" value="DUF423"/>
</dbReference>
<protein>
    <recommendedName>
        <fullName evidence="4">Transmembrane protein</fullName>
    </recommendedName>
</protein>
<sequence>MPNRGMRGSVLFIAGLIGVFGVAAAAAASHGPDPRLLGGASAMCLAHAPALVALHAGWAHFRTAAASALLLAAGTAIFAADLTLRHFAGHGLFPMSAPLGGLMMMGGWLAVAMGAFLPTKETAQAPSTTV</sequence>
<name>C3MGD6_SINFN</name>
<feature type="transmembrane region" description="Helical" evidence="1">
    <location>
        <begin position="35"/>
        <end position="54"/>
    </location>
</feature>
<dbReference type="Pfam" id="PF04241">
    <property type="entry name" value="DUF423"/>
    <property type="match status" value="1"/>
</dbReference>
<feature type="transmembrane region" description="Helical" evidence="1">
    <location>
        <begin position="61"/>
        <end position="80"/>
    </location>
</feature>
<dbReference type="RefSeq" id="WP_012708966.1">
    <property type="nucleotide sequence ID" value="NC_012587.1"/>
</dbReference>
<feature type="transmembrane region" description="Helical" evidence="1">
    <location>
        <begin position="92"/>
        <end position="117"/>
    </location>
</feature>
<dbReference type="EMBL" id="CP001389">
    <property type="protein sequence ID" value="ACP26208.1"/>
    <property type="molecule type" value="Genomic_DNA"/>
</dbReference>